<dbReference type="InterPro" id="IPR029055">
    <property type="entry name" value="Ntn_hydrolases_N"/>
</dbReference>
<evidence type="ECO:0000313" key="4">
    <source>
        <dbReference type="Proteomes" id="UP000078559"/>
    </source>
</evidence>
<dbReference type="SMR" id="A0A194WBJ5"/>
<dbReference type="InterPro" id="IPR023332">
    <property type="entry name" value="Proteasome_alpha-type"/>
</dbReference>
<dbReference type="Pfam" id="PF00227">
    <property type="entry name" value="Proteasome"/>
    <property type="match status" value="2"/>
</dbReference>
<comment type="similarity">
    <text evidence="2">Belongs to the peptidase T1A family.</text>
</comment>
<dbReference type="OrthoDB" id="431557at2759"/>
<dbReference type="InterPro" id="IPR050115">
    <property type="entry name" value="Proteasome_alpha"/>
</dbReference>
<keyword evidence="4" id="KW-1185">Reference proteome</keyword>
<evidence type="ECO:0000256" key="1">
    <source>
        <dbReference type="ARBA" id="ARBA00022942"/>
    </source>
</evidence>
<evidence type="ECO:0000256" key="2">
    <source>
        <dbReference type="PROSITE-ProRule" id="PRU00808"/>
    </source>
</evidence>
<dbReference type="PROSITE" id="PS51475">
    <property type="entry name" value="PROTEASOME_ALPHA_2"/>
    <property type="match status" value="1"/>
</dbReference>
<proteinExistence type="inferred from homology"/>
<keyword evidence="1 2" id="KW-0647">Proteasome</keyword>
<dbReference type="PANTHER" id="PTHR11599">
    <property type="entry name" value="PROTEASOME SUBUNIT ALPHA/BETA"/>
    <property type="match status" value="1"/>
</dbReference>
<evidence type="ECO:0000313" key="3">
    <source>
        <dbReference type="EMBL" id="KUI73786.1"/>
    </source>
</evidence>
<organism evidence="3 4">
    <name type="scientific">Cytospora mali</name>
    <name type="common">Apple Valsa canker fungus</name>
    <name type="synonym">Valsa mali</name>
    <dbReference type="NCBI Taxonomy" id="578113"/>
    <lineage>
        <taxon>Eukaryota</taxon>
        <taxon>Fungi</taxon>
        <taxon>Dikarya</taxon>
        <taxon>Ascomycota</taxon>
        <taxon>Pezizomycotina</taxon>
        <taxon>Sordariomycetes</taxon>
        <taxon>Sordariomycetidae</taxon>
        <taxon>Diaporthales</taxon>
        <taxon>Cytosporaceae</taxon>
        <taxon>Cytospora</taxon>
    </lineage>
</organism>
<sequence>MADRYSFSLTTFSPRATWNSRIKFRKQKTTGTTETDVLHTEYALNAVNQGVTALGIKATNGIVLATEKKSSSPLADPSSLSKISLITPNIGMVYSGMGPDYRVLVDKARKVSHTGYKRIYNEYPPTRILVQDVARVMQEATQSGGVRPYGVSLLVAGWDEGVLPEEEVEKAAKTLEGEGGDKKISGKTGGILKGGPMLYQVDPSGSYFPWKATAIGKSAASAKTFLEKRYTEGLELEDAVHIALLTLKETIEGEMNGETIEIGIVGPPADHLMGVEGVEGAKGPRFRKLSPQEIEDYLTNL</sequence>
<dbReference type="InterPro" id="IPR001353">
    <property type="entry name" value="Proteasome_sua/b"/>
</dbReference>
<name>A0A194WBJ5_CYTMA</name>
<dbReference type="Gene3D" id="3.60.20.10">
    <property type="entry name" value="Glutamine Phosphoribosylpyrophosphate, subunit 1, domain 1"/>
    <property type="match status" value="1"/>
</dbReference>
<dbReference type="GO" id="GO:0051603">
    <property type="term" value="P:proteolysis involved in protein catabolic process"/>
    <property type="evidence" value="ECO:0007669"/>
    <property type="project" value="InterPro"/>
</dbReference>
<dbReference type="CDD" id="cd03750">
    <property type="entry name" value="proteasome_alpha_type_2"/>
    <property type="match status" value="1"/>
</dbReference>
<accession>A0A194WBJ5</accession>
<gene>
    <name evidence="3" type="ORF">VM1G_09344</name>
</gene>
<dbReference type="Proteomes" id="UP000078559">
    <property type="component" value="Chromosome 11"/>
</dbReference>
<protein>
    <submittedName>
        <fullName evidence="3">Proteasome subunit alpha type-2</fullName>
    </submittedName>
</protein>
<dbReference type="GO" id="GO:0019773">
    <property type="term" value="C:proteasome core complex, alpha-subunit complex"/>
    <property type="evidence" value="ECO:0007669"/>
    <property type="project" value="UniProtKB-UniRule"/>
</dbReference>
<dbReference type="SUPFAM" id="SSF56235">
    <property type="entry name" value="N-terminal nucleophile aminohydrolases (Ntn hydrolases)"/>
    <property type="match status" value="1"/>
</dbReference>
<dbReference type="EMBL" id="CM003108">
    <property type="protein sequence ID" value="KUI73786.1"/>
    <property type="molecule type" value="Genomic_DNA"/>
</dbReference>
<dbReference type="AlphaFoldDB" id="A0A194WBJ5"/>
<reference evidence="3" key="1">
    <citation type="submission" date="2014-12" db="EMBL/GenBank/DDBJ databases">
        <title>Genome Sequence of Valsa Canker Pathogens Uncovers a Specific Adaption of Colonization on Woody Bark.</title>
        <authorList>
            <person name="Yin Z."/>
            <person name="Liu H."/>
            <person name="Gao X."/>
            <person name="Li Z."/>
            <person name="Song N."/>
            <person name="Ke X."/>
            <person name="Dai Q."/>
            <person name="Wu Y."/>
            <person name="Sun Y."/>
            <person name="Xu J.-R."/>
            <person name="Kang Z.K."/>
            <person name="Wang L."/>
            <person name="Huang L."/>
        </authorList>
    </citation>
    <scope>NUCLEOTIDE SEQUENCE [LARGE SCALE GENOMIC DNA]</scope>
    <source>
        <strain evidence="3">03-8</strain>
    </source>
</reference>